<organism evidence="1 2">
    <name type="scientific">Allacma fusca</name>
    <dbReference type="NCBI Taxonomy" id="39272"/>
    <lineage>
        <taxon>Eukaryota</taxon>
        <taxon>Metazoa</taxon>
        <taxon>Ecdysozoa</taxon>
        <taxon>Arthropoda</taxon>
        <taxon>Hexapoda</taxon>
        <taxon>Collembola</taxon>
        <taxon>Symphypleona</taxon>
        <taxon>Sminthuridae</taxon>
        <taxon>Allacma</taxon>
    </lineage>
</organism>
<dbReference type="AlphaFoldDB" id="A0A8J2L2N0"/>
<keyword evidence="2" id="KW-1185">Reference proteome</keyword>
<sequence length="190" mass="21235">MLMECFPGPRDQPNKTHLNVSIWKWKNSSGNIGSSLKSFRHNNTHILRSSSNPALSIGNEKDLKDRSLISTSSHVRRSSKSETQVLSAYDQLGLKFEEMLMYSGFGQVSFSINFKLYFYPDEIHTKDPKICYCALLYLSTLGIGNGLSAVTQHWAAASVTTLTKMNVSSVIFTLKHWSFTSTSLVSSLLT</sequence>
<reference evidence="1" key="1">
    <citation type="submission" date="2021-06" db="EMBL/GenBank/DDBJ databases">
        <authorList>
            <person name="Hodson N. C."/>
            <person name="Mongue J. A."/>
            <person name="Jaron S. K."/>
        </authorList>
    </citation>
    <scope>NUCLEOTIDE SEQUENCE</scope>
</reference>
<comment type="caution">
    <text evidence="1">The sequence shown here is derived from an EMBL/GenBank/DDBJ whole genome shotgun (WGS) entry which is preliminary data.</text>
</comment>
<dbReference type="Proteomes" id="UP000708208">
    <property type="component" value="Unassembled WGS sequence"/>
</dbReference>
<dbReference type="EMBL" id="CAJVCH010544273">
    <property type="protein sequence ID" value="CAG7827634.1"/>
    <property type="molecule type" value="Genomic_DNA"/>
</dbReference>
<name>A0A8J2L2N0_9HEXA</name>
<proteinExistence type="predicted"/>
<evidence type="ECO:0000313" key="1">
    <source>
        <dbReference type="EMBL" id="CAG7827634.1"/>
    </source>
</evidence>
<evidence type="ECO:0000313" key="2">
    <source>
        <dbReference type="Proteomes" id="UP000708208"/>
    </source>
</evidence>
<protein>
    <submittedName>
        <fullName evidence="1">Uncharacterized protein</fullName>
    </submittedName>
</protein>
<gene>
    <name evidence="1" type="ORF">AFUS01_LOCUS37610</name>
</gene>
<accession>A0A8J2L2N0</accession>